<dbReference type="AlphaFoldDB" id="A0A2V3J660"/>
<comment type="caution">
    <text evidence="2">The sequence shown here is derived from an EMBL/GenBank/DDBJ whole genome shotgun (WGS) entry which is preliminary data.</text>
</comment>
<dbReference type="OrthoDB" id="10669634at2759"/>
<evidence type="ECO:0000313" key="3">
    <source>
        <dbReference type="Proteomes" id="UP000247409"/>
    </source>
</evidence>
<feature type="transmembrane region" description="Helical" evidence="1">
    <location>
        <begin position="289"/>
        <end position="309"/>
    </location>
</feature>
<name>A0A2V3J660_9FLOR</name>
<evidence type="ECO:0000256" key="1">
    <source>
        <dbReference type="SAM" id="Phobius"/>
    </source>
</evidence>
<evidence type="ECO:0000313" key="2">
    <source>
        <dbReference type="EMBL" id="PXF49477.1"/>
    </source>
</evidence>
<keyword evidence="3" id="KW-1185">Reference proteome</keyword>
<keyword evidence="1" id="KW-0812">Transmembrane</keyword>
<accession>A0A2V3J660</accession>
<proteinExistence type="predicted"/>
<organism evidence="2 3">
    <name type="scientific">Gracilariopsis chorda</name>
    <dbReference type="NCBI Taxonomy" id="448386"/>
    <lineage>
        <taxon>Eukaryota</taxon>
        <taxon>Rhodophyta</taxon>
        <taxon>Florideophyceae</taxon>
        <taxon>Rhodymeniophycidae</taxon>
        <taxon>Gracilariales</taxon>
        <taxon>Gracilariaceae</taxon>
        <taxon>Gracilariopsis</taxon>
    </lineage>
</organism>
<dbReference type="EMBL" id="NBIV01000005">
    <property type="protein sequence ID" value="PXF49477.1"/>
    <property type="molecule type" value="Genomic_DNA"/>
</dbReference>
<keyword evidence="1" id="KW-0472">Membrane</keyword>
<reference evidence="2 3" key="1">
    <citation type="journal article" date="2018" name="Mol. Biol. Evol.">
        <title>Analysis of the draft genome of the red seaweed Gracilariopsis chorda provides insights into genome size evolution in Rhodophyta.</title>
        <authorList>
            <person name="Lee J."/>
            <person name="Yang E.C."/>
            <person name="Graf L."/>
            <person name="Yang J.H."/>
            <person name="Qiu H."/>
            <person name="Zel Zion U."/>
            <person name="Chan C.X."/>
            <person name="Stephens T.G."/>
            <person name="Weber A.P.M."/>
            <person name="Boo G.H."/>
            <person name="Boo S.M."/>
            <person name="Kim K.M."/>
            <person name="Shin Y."/>
            <person name="Jung M."/>
            <person name="Lee S.J."/>
            <person name="Yim H.S."/>
            <person name="Lee J.H."/>
            <person name="Bhattacharya D."/>
            <person name="Yoon H.S."/>
        </authorList>
    </citation>
    <scope>NUCLEOTIDE SEQUENCE [LARGE SCALE GENOMIC DNA]</scope>
    <source>
        <strain evidence="2 3">SKKU-2015</strain>
        <tissue evidence="2">Whole body</tissue>
    </source>
</reference>
<protein>
    <submittedName>
        <fullName evidence="2">Uncharacterized protein</fullName>
    </submittedName>
</protein>
<gene>
    <name evidence="2" type="ORF">BWQ96_00793</name>
</gene>
<dbReference type="Proteomes" id="UP000247409">
    <property type="component" value="Unassembled WGS sequence"/>
</dbReference>
<keyword evidence="1" id="KW-1133">Transmembrane helix</keyword>
<sequence length="471" mass="52770">MDVIDYFVIQGDPANQSAASRPSETSAYLFTQAEFEKYTRSDNFYDSFNRRCPVVQFSPDMDEDHVKFPRGYTYTAAVTHASWPPGVEVLASEQQKILMIKGEDVGEYISFLIKATLHKPRRVAAVCKPEKPRETYEALQTSGVVFHRLGNWRAYDDCEEHRDTDRSGIISRVRSAEFASTISSKHTINVGGNGFLQKNFMCTAALTLILKEKNRTKGEKTGAGITRELVLNALNDMHGCKIDKFVATDVGEIGREVSKMRSLIENLKSIKYHTEGAMVSTGLFWKISAWTYITGVILAALLTAALNIASRDNLFERFTDMAAVLTTLLVSVFGLLKLKSEDPNVIRNTLRGFKVLRHFEDVVREVKCDDEAYLRMVLSVGAADVDWLDREGSCYALTQRSGRIRDTVGAKLGELTRAGWFFSEHSAMNIVLKRVVHFRISSGIAHMEGSAGKTATWCEVFDSYLSVKGWS</sequence>